<feature type="non-terminal residue" evidence="1">
    <location>
        <position position="1"/>
    </location>
</feature>
<protein>
    <submittedName>
        <fullName evidence="1">780_t:CDS:1</fullName>
    </submittedName>
</protein>
<accession>A0ACA9LD81</accession>
<gene>
    <name evidence="1" type="ORF">SPELUC_LOCUS3994</name>
</gene>
<organism evidence="1 2">
    <name type="scientific">Cetraspora pellucida</name>
    <dbReference type="NCBI Taxonomy" id="1433469"/>
    <lineage>
        <taxon>Eukaryota</taxon>
        <taxon>Fungi</taxon>
        <taxon>Fungi incertae sedis</taxon>
        <taxon>Mucoromycota</taxon>
        <taxon>Glomeromycotina</taxon>
        <taxon>Glomeromycetes</taxon>
        <taxon>Diversisporales</taxon>
        <taxon>Gigasporaceae</taxon>
        <taxon>Cetraspora</taxon>
    </lineage>
</organism>
<keyword evidence="2" id="KW-1185">Reference proteome</keyword>
<dbReference type="Proteomes" id="UP000789366">
    <property type="component" value="Unassembled WGS sequence"/>
</dbReference>
<evidence type="ECO:0000313" key="2">
    <source>
        <dbReference type="Proteomes" id="UP000789366"/>
    </source>
</evidence>
<reference evidence="1" key="1">
    <citation type="submission" date="2021-06" db="EMBL/GenBank/DDBJ databases">
        <authorList>
            <person name="Kallberg Y."/>
            <person name="Tangrot J."/>
            <person name="Rosling A."/>
        </authorList>
    </citation>
    <scope>NUCLEOTIDE SEQUENCE</scope>
    <source>
        <strain evidence="1">28 12/20/2015</strain>
    </source>
</reference>
<proteinExistence type="predicted"/>
<sequence>QNVSGKQCQAVMSAVAMQKPSLTIFGYATFIKISNILIIS</sequence>
<comment type="caution">
    <text evidence="1">The sequence shown here is derived from an EMBL/GenBank/DDBJ whole genome shotgun (WGS) entry which is preliminary data.</text>
</comment>
<dbReference type="EMBL" id="CAJVPW010003320">
    <property type="protein sequence ID" value="CAG8522381.1"/>
    <property type="molecule type" value="Genomic_DNA"/>
</dbReference>
<name>A0ACA9LD81_9GLOM</name>
<evidence type="ECO:0000313" key="1">
    <source>
        <dbReference type="EMBL" id="CAG8522381.1"/>
    </source>
</evidence>